<dbReference type="PANTHER" id="PTHR30504">
    <property type="entry name" value="GLUCANS BIOSYNTHESIS PROTEIN"/>
    <property type="match status" value="1"/>
</dbReference>
<dbReference type="SUPFAM" id="SSF74650">
    <property type="entry name" value="Galactose mutarotase-like"/>
    <property type="match status" value="1"/>
</dbReference>
<dbReference type="SUPFAM" id="SSF81296">
    <property type="entry name" value="E set domains"/>
    <property type="match status" value="1"/>
</dbReference>
<comment type="pathway">
    <text evidence="2">Glycan metabolism; osmoregulated periplasmic glucan (OPG) biosynthesis.</text>
</comment>
<feature type="domain" description="Glucan biosynthesis periplasmic MdoG C-terminal" evidence="6">
    <location>
        <begin position="64"/>
        <end position="552"/>
    </location>
</feature>
<keyword evidence="4" id="KW-0574">Periplasm</keyword>
<comment type="subcellular location">
    <subcellularLocation>
        <location evidence="1">Periplasm</location>
    </subcellularLocation>
</comment>
<organism evidence="8 9">
    <name type="scientific">Methylobacterium brachythecii</name>
    <dbReference type="NCBI Taxonomy" id="1176177"/>
    <lineage>
        <taxon>Bacteria</taxon>
        <taxon>Pseudomonadati</taxon>
        <taxon>Pseudomonadota</taxon>
        <taxon>Alphaproteobacteria</taxon>
        <taxon>Hyphomicrobiales</taxon>
        <taxon>Methylobacteriaceae</taxon>
        <taxon>Methylobacterium</taxon>
    </lineage>
</organism>
<dbReference type="InterPro" id="IPR006311">
    <property type="entry name" value="TAT_signal"/>
</dbReference>
<evidence type="ECO:0000313" key="10">
    <source>
        <dbReference type="Proteomes" id="UP001156881"/>
    </source>
</evidence>
<dbReference type="Gene3D" id="2.70.98.10">
    <property type="match status" value="1"/>
</dbReference>
<evidence type="ECO:0000256" key="2">
    <source>
        <dbReference type="ARBA" id="ARBA00005001"/>
    </source>
</evidence>
<dbReference type="GO" id="GO:0051274">
    <property type="term" value="P:beta-glucan biosynthetic process"/>
    <property type="evidence" value="ECO:0007669"/>
    <property type="project" value="TreeGrafter"/>
</dbReference>
<dbReference type="Proteomes" id="UP001156881">
    <property type="component" value="Unassembled WGS sequence"/>
</dbReference>
<reference evidence="7" key="4">
    <citation type="submission" date="2023-01" db="EMBL/GenBank/DDBJ databases">
        <title>Draft genome sequence of Methylobacterium brachythecii strain NBRC 107710.</title>
        <authorList>
            <person name="Sun Q."/>
            <person name="Mori K."/>
        </authorList>
    </citation>
    <scope>NUCLEOTIDE SEQUENCE</scope>
    <source>
        <strain evidence="7">NBRC 107710</strain>
    </source>
</reference>
<dbReference type="RefSeq" id="WP_183505206.1">
    <property type="nucleotide sequence ID" value="NZ_BSPG01000007.1"/>
</dbReference>
<gene>
    <name evidence="7" type="primary">opgG_3</name>
    <name evidence="7" type="ORF">GCM10007884_17240</name>
    <name evidence="8" type="ORF">GGR33_002316</name>
</gene>
<evidence type="ECO:0000313" key="7">
    <source>
        <dbReference type="EMBL" id="GLS43739.1"/>
    </source>
</evidence>
<dbReference type="InterPro" id="IPR014756">
    <property type="entry name" value="Ig_E-set"/>
</dbReference>
<dbReference type="PROSITE" id="PS51318">
    <property type="entry name" value="TAT"/>
    <property type="match status" value="1"/>
</dbReference>
<dbReference type="InterPro" id="IPR014438">
    <property type="entry name" value="Glucan_biosyn_MdoG/MdoD"/>
</dbReference>
<dbReference type="PIRSF" id="PIRSF006281">
    <property type="entry name" value="MdoG"/>
    <property type="match status" value="1"/>
</dbReference>
<dbReference type="InterPro" id="IPR014718">
    <property type="entry name" value="GH-type_carb-bd"/>
</dbReference>
<dbReference type="Gene3D" id="2.60.40.10">
    <property type="entry name" value="Immunoglobulins"/>
    <property type="match status" value="1"/>
</dbReference>
<dbReference type="UniPathway" id="UPA00637"/>
<feature type="region of interest" description="Disordered" evidence="5">
    <location>
        <begin position="1"/>
        <end position="24"/>
    </location>
</feature>
<dbReference type="Proteomes" id="UP000517759">
    <property type="component" value="Unassembled WGS sequence"/>
</dbReference>
<name>A0A7W6AJJ7_9HYPH</name>
<dbReference type="AlphaFoldDB" id="A0A7W6AJJ7"/>
<evidence type="ECO:0000313" key="8">
    <source>
        <dbReference type="EMBL" id="MBB3902814.1"/>
    </source>
</evidence>
<dbReference type="GO" id="GO:0003824">
    <property type="term" value="F:catalytic activity"/>
    <property type="evidence" value="ECO:0007669"/>
    <property type="project" value="InterPro"/>
</dbReference>
<accession>A0A7W6AJJ7</accession>
<dbReference type="GO" id="GO:0030246">
    <property type="term" value="F:carbohydrate binding"/>
    <property type="evidence" value="ECO:0007669"/>
    <property type="project" value="InterPro"/>
</dbReference>
<protein>
    <submittedName>
        <fullName evidence="7 8">Glucans biosynthesis protein</fullName>
    </submittedName>
</protein>
<feature type="region of interest" description="Disordered" evidence="5">
    <location>
        <begin position="446"/>
        <end position="466"/>
    </location>
</feature>
<evidence type="ECO:0000259" key="6">
    <source>
        <dbReference type="Pfam" id="PF04349"/>
    </source>
</evidence>
<evidence type="ECO:0000256" key="1">
    <source>
        <dbReference type="ARBA" id="ARBA00004418"/>
    </source>
</evidence>
<dbReference type="InterPro" id="IPR013783">
    <property type="entry name" value="Ig-like_fold"/>
</dbReference>
<dbReference type="PANTHER" id="PTHR30504:SF2">
    <property type="entry name" value="GLUCANS BIOSYNTHESIS PROTEIN G"/>
    <property type="match status" value="1"/>
</dbReference>
<evidence type="ECO:0000256" key="4">
    <source>
        <dbReference type="ARBA" id="ARBA00022764"/>
    </source>
</evidence>
<evidence type="ECO:0000256" key="5">
    <source>
        <dbReference type="SAM" id="MobiDB-lite"/>
    </source>
</evidence>
<sequence length="554" mass="59852">MTHPSAGPSWHEPHDRSGADADPGRNRREILRTAAGLAAGAMAGAVPAFAQQAPPALPAAGTPFTASTVPDIARALARQPYVAQRADGLPDVLKNLTREQYAGIRTAPGAAIWGDAGLDFAVEPLHRGSVYTDRVQLFLIEDGVVRPVPYARDRFAADGVTLPDPGQTDPGFSGFRLRARFGGGDLSDFASFQGVSFFRLIARGQGFGLTARALMLRPADARGEDFSRWRAFFIERPGKDGAPLVLHALLDAESCSAALRMTLKPGDASVVEVEGSLFTRAAIDHLGLGGAQTSYLFGPVGRRGVDDARAAAYSSGGLQIRNGGGEAIWRPVNNPQTLQISSFVDDSPESFGLMQRTRDYAAFQDDVQHWEWRPSLWIEPLEVDGDQAGLGKALWGPGAVTLLEIPSDSEVNENVIAYWRPKAVVPADAEVRFRYRQTWCWQPPDPAPDQPALAGVSNSRSGRGSSAGRRLFLVDFTGDILFAGRDGAVPELRTVLISSPGTITRQAIYPYPERRTVRIVFELDAGGQPASELRLALKAGDRQLSETWLYRWTG</sequence>
<reference evidence="8 9" key="3">
    <citation type="submission" date="2020-08" db="EMBL/GenBank/DDBJ databases">
        <title>Genomic Encyclopedia of Type Strains, Phase IV (KMG-IV): sequencing the most valuable type-strain genomes for metagenomic binning, comparative biology and taxonomic classification.</title>
        <authorList>
            <person name="Goeker M."/>
        </authorList>
    </citation>
    <scope>NUCLEOTIDE SEQUENCE [LARGE SCALE GENOMIC DNA]</scope>
    <source>
        <strain evidence="8 9">DSM 24105</strain>
    </source>
</reference>
<dbReference type="InterPro" id="IPR007444">
    <property type="entry name" value="Glucan_biosyn_MdoG_C"/>
</dbReference>
<comment type="similarity">
    <text evidence="3">Belongs to the OpgD/OpgG family.</text>
</comment>
<feature type="compositionally biased region" description="Low complexity" evidence="5">
    <location>
        <begin position="450"/>
        <end position="466"/>
    </location>
</feature>
<keyword evidence="10" id="KW-1185">Reference proteome</keyword>
<comment type="caution">
    <text evidence="8">The sequence shown here is derived from an EMBL/GenBank/DDBJ whole genome shotgun (WGS) entry which is preliminary data.</text>
</comment>
<feature type="compositionally biased region" description="Basic and acidic residues" evidence="5">
    <location>
        <begin position="11"/>
        <end position="24"/>
    </location>
</feature>
<dbReference type="EMBL" id="JACIDN010000004">
    <property type="protein sequence ID" value="MBB3902814.1"/>
    <property type="molecule type" value="Genomic_DNA"/>
</dbReference>
<dbReference type="EMBL" id="BSPG01000007">
    <property type="protein sequence ID" value="GLS43739.1"/>
    <property type="molecule type" value="Genomic_DNA"/>
</dbReference>
<dbReference type="Pfam" id="PF04349">
    <property type="entry name" value="MdoG"/>
    <property type="match status" value="1"/>
</dbReference>
<reference evidence="7" key="1">
    <citation type="journal article" date="2014" name="Int. J. Syst. Evol. Microbiol.">
        <title>Complete genome of a new Firmicutes species belonging to the dominant human colonic microbiota ('Ruminococcus bicirculans') reveals two chromosomes and a selective capacity to utilize plant glucans.</title>
        <authorList>
            <consortium name="NISC Comparative Sequencing Program"/>
            <person name="Wegmann U."/>
            <person name="Louis P."/>
            <person name="Goesmann A."/>
            <person name="Henrissat B."/>
            <person name="Duncan S.H."/>
            <person name="Flint H.J."/>
        </authorList>
    </citation>
    <scope>NUCLEOTIDE SEQUENCE</scope>
    <source>
        <strain evidence="7">NBRC 107710</strain>
    </source>
</reference>
<dbReference type="InterPro" id="IPR011013">
    <property type="entry name" value="Gal_mutarotase_sf_dom"/>
</dbReference>
<proteinExistence type="inferred from homology"/>
<evidence type="ECO:0000313" key="9">
    <source>
        <dbReference type="Proteomes" id="UP000517759"/>
    </source>
</evidence>
<dbReference type="GO" id="GO:0030288">
    <property type="term" value="C:outer membrane-bounded periplasmic space"/>
    <property type="evidence" value="ECO:0007669"/>
    <property type="project" value="TreeGrafter"/>
</dbReference>
<evidence type="ECO:0000256" key="3">
    <source>
        <dbReference type="ARBA" id="ARBA00009284"/>
    </source>
</evidence>
<reference evidence="10" key="2">
    <citation type="journal article" date="2019" name="Int. J. Syst. Evol. Microbiol.">
        <title>The Global Catalogue of Microorganisms (GCM) 10K type strain sequencing project: providing services to taxonomists for standard genome sequencing and annotation.</title>
        <authorList>
            <consortium name="The Broad Institute Genomics Platform"/>
            <consortium name="The Broad Institute Genome Sequencing Center for Infectious Disease"/>
            <person name="Wu L."/>
            <person name="Ma J."/>
        </authorList>
    </citation>
    <scope>NUCLEOTIDE SEQUENCE [LARGE SCALE GENOMIC DNA]</scope>
    <source>
        <strain evidence="10">NBRC 107710</strain>
    </source>
</reference>